<evidence type="ECO:0000256" key="8">
    <source>
        <dbReference type="ARBA" id="ARBA00049244"/>
    </source>
</evidence>
<dbReference type="Pfam" id="PF14579">
    <property type="entry name" value="HHH_6"/>
    <property type="match status" value="1"/>
</dbReference>
<keyword evidence="5 10" id="KW-0548">Nucleotidyltransferase</keyword>
<comment type="caution">
    <text evidence="10">The sequence shown here is derived from an EMBL/GenBank/DDBJ whole genome shotgun (WGS) entry which is preliminary data.</text>
</comment>
<dbReference type="Gene3D" id="3.20.20.140">
    <property type="entry name" value="Metal-dependent hydrolases"/>
    <property type="match status" value="1"/>
</dbReference>
<dbReference type="GO" id="GO:0008408">
    <property type="term" value="F:3'-5' exonuclease activity"/>
    <property type="evidence" value="ECO:0007669"/>
    <property type="project" value="InterPro"/>
</dbReference>
<comment type="subcellular location">
    <subcellularLocation>
        <location evidence="1">Cytoplasm</location>
    </subcellularLocation>
</comment>
<dbReference type="InterPro" id="IPR004805">
    <property type="entry name" value="DnaE2/DnaE/PolC"/>
</dbReference>
<evidence type="ECO:0000259" key="9">
    <source>
        <dbReference type="SMART" id="SM00481"/>
    </source>
</evidence>
<dbReference type="Pfam" id="PF07733">
    <property type="entry name" value="DNA_pol3_alpha"/>
    <property type="match status" value="1"/>
</dbReference>
<dbReference type="GO" id="GO:0003676">
    <property type="term" value="F:nucleic acid binding"/>
    <property type="evidence" value="ECO:0007669"/>
    <property type="project" value="InterPro"/>
</dbReference>
<dbReference type="CDD" id="cd04485">
    <property type="entry name" value="DnaE_OBF"/>
    <property type="match status" value="1"/>
</dbReference>
<proteinExistence type="predicted"/>
<comment type="catalytic activity">
    <reaction evidence="8">
        <text>DNA(n) + a 2'-deoxyribonucleoside 5'-triphosphate = DNA(n+1) + diphosphate</text>
        <dbReference type="Rhea" id="RHEA:22508"/>
        <dbReference type="Rhea" id="RHEA-COMP:17339"/>
        <dbReference type="Rhea" id="RHEA-COMP:17340"/>
        <dbReference type="ChEBI" id="CHEBI:33019"/>
        <dbReference type="ChEBI" id="CHEBI:61560"/>
        <dbReference type="ChEBI" id="CHEBI:173112"/>
        <dbReference type="EC" id="2.7.7.7"/>
    </reaction>
</comment>
<dbReference type="InterPro" id="IPR003141">
    <property type="entry name" value="Pol/His_phosphatase_N"/>
</dbReference>
<dbReference type="GO" id="GO:0003887">
    <property type="term" value="F:DNA-directed DNA polymerase activity"/>
    <property type="evidence" value="ECO:0007669"/>
    <property type="project" value="UniProtKB-KW"/>
</dbReference>
<dbReference type="SUPFAM" id="SSF160975">
    <property type="entry name" value="AF1531-like"/>
    <property type="match status" value="1"/>
</dbReference>
<dbReference type="SMART" id="SM00481">
    <property type="entry name" value="POLIIIAc"/>
    <property type="match status" value="1"/>
</dbReference>
<dbReference type="AlphaFoldDB" id="A0A7C4U7L5"/>
<dbReference type="Pfam" id="PF17657">
    <property type="entry name" value="DNA_pol3_finger"/>
    <property type="match status" value="1"/>
</dbReference>
<keyword evidence="4 10" id="KW-0808">Transferase</keyword>
<dbReference type="InterPro" id="IPR041931">
    <property type="entry name" value="DNA_pol3_alpha_thumb_dom"/>
</dbReference>
<gene>
    <name evidence="10" type="ORF">ENV67_06225</name>
</gene>
<dbReference type="InterPro" id="IPR040982">
    <property type="entry name" value="DNA_pol3_finger"/>
</dbReference>
<evidence type="ECO:0000256" key="4">
    <source>
        <dbReference type="ARBA" id="ARBA00022679"/>
    </source>
</evidence>
<dbReference type="InterPro" id="IPR004013">
    <property type="entry name" value="PHP_dom"/>
</dbReference>
<dbReference type="GO" id="GO:0005737">
    <property type="term" value="C:cytoplasm"/>
    <property type="evidence" value="ECO:0007669"/>
    <property type="project" value="UniProtKB-SubCell"/>
</dbReference>
<name>A0A7C4U7L5_UNCW3</name>
<evidence type="ECO:0000256" key="7">
    <source>
        <dbReference type="ARBA" id="ARBA00022932"/>
    </source>
</evidence>
<dbReference type="Pfam" id="PF01336">
    <property type="entry name" value="tRNA_anti-codon"/>
    <property type="match status" value="1"/>
</dbReference>
<dbReference type="Gene3D" id="1.10.150.870">
    <property type="match status" value="1"/>
</dbReference>
<dbReference type="GO" id="GO:0006260">
    <property type="term" value="P:DNA replication"/>
    <property type="evidence" value="ECO:0007669"/>
    <property type="project" value="UniProtKB-KW"/>
</dbReference>
<dbReference type="SUPFAM" id="SSF89550">
    <property type="entry name" value="PHP domain-like"/>
    <property type="match status" value="1"/>
</dbReference>
<dbReference type="NCBIfam" id="NF004226">
    <property type="entry name" value="PRK05673.1"/>
    <property type="match status" value="1"/>
</dbReference>
<dbReference type="NCBIfam" id="TIGR00594">
    <property type="entry name" value="polc"/>
    <property type="match status" value="1"/>
</dbReference>
<feature type="domain" description="Polymerase/histidinol phosphatase N-terminal" evidence="9">
    <location>
        <begin position="4"/>
        <end position="71"/>
    </location>
</feature>
<dbReference type="InterPro" id="IPR011708">
    <property type="entry name" value="DNA_pol3_alpha_NTPase_dom"/>
</dbReference>
<dbReference type="Gene3D" id="1.10.10.1600">
    <property type="entry name" value="Bacterial DNA polymerase III alpha subunit, thumb domain"/>
    <property type="match status" value="1"/>
</dbReference>
<dbReference type="Pfam" id="PF02811">
    <property type="entry name" value="PHP"/>
    <property type="match status" value="1"/>
</dbReference>
<dbReference type="InterPro" id="IPR029460">
    <property type="entry name" value="DNAPol_HHH"/>
</dbReference>
<organism evidence="10">
    <name type="scientific">candidate division WOR-3 bacterium</name>
    <dbReference type="NCBI Taxonomy" id="2052148"/>
    <lineage>
        <taxon>Bacteria</taxon>
        <taxon>Bacteria division WOR-3</taxon>
    </lineage>
</organism>
<dbReference type="EC" id="2.7.7.7" evidence="2"/>
<dbReference type="PANTHER" id="PTHR32294">
    <property type="entry name" value="DNA POLYMERASE III SUBUNIT ALPHA"/>
    <property type="match status" value="1"/>
</dbReference>
<keyword evidence="7" id="KW-0239">DNA-directed DNA polymerase</keyword>
<accession>A0A7C4U7L5</accession>
<reference evidence="10" key="1">
    <citation type="journal article" date="2020" name="mSystems">
        <title>Genome- and Community-Level Interaction Insights into Carbon Utilization and Element Cycling Functions of Hydrothermarchaeota in Hydrothermal Sediment.</title>
        <authorList>
            <person name="Zhou Z."/>
            <person name="Liu Y."/>
            <person name="Xu W."/>
            <person name="Pan J."/>
            <person name="Luo Z.H."/>
            <person name="Li M."/>
        </authorList>
    </citation>
    <scope>NUCLEOTIDE SEQUENCE [LARGE SCALE GENOMIC DNA]</scope>
    <source>
        <strain evidence="10">SpSt-780</strain>
    </source>
</reference>
<evidence type="ECO:0000256" key="2">
    <source>
        <dbReference type="ARBA" id="ARBA00012417"/>
    </source>
</evidence>
<dbReference type="InterPro" id="IPR004365">
    <property type="entry name" value="NA-bd_OB_tRNA"/>
</dbReference>
<keyword evidence="6" id="KW-0235">DNA replication</keyword>
<dbReference type="EMBL" id="DTHG01000079">
    <property type="protein sequence ID" value="HGW92116.1"/>
    <property type="molecule type" value="Genomic_DNA"/>
</dbReference>
<dbReference type="InterPro" id="IPR016195">
    <property type="entry name" value="Pol/histidinol_Pase-like"/>
</dbReference>
<protein>
    <recommendedName>
        <fullName evidence="3">DNA polymerase III subunit alpha</fullName>
        <ecNumber evidence="2">2.7.7.7</ecNumber>
    </recommendedName>
</protein>
<dbReference type="PANTHER" id="PTHR32294:SF0">
    <property type="entry name" value="DNA POLYMERASE III SUBUNIT ALPHA"/>
    <property type="match status" value="1"/>
</dbReference>
<evidence type="ECO:0000256" key="1">
    <source>
        <dbReference type="ARBA" id="ARBA00004496"/>
    </source>
</evidence>
<dbReference type="CDD" id="cd12113">
    <property type="entry name" value="PHP_PolIIIA_DnaE3"/>
    <property type="match status" value="1"/>
</dbReference>
<evidence type="ECO:0000256" key="6">
    <source>
        <dbReference type="ARBA" id="ARBA00022705"/>
    </source>
</evidence>
<sequence>MSFVHLHIHTHYSFLDGTIKIDDLIKKAKEFNMPACAITDHGGLFGAIEFYSKALSKGIKPIIGMEGYFVYDDMEKKEKGDEPAHIILLAKNDKGYRNLVKLSSLSYMKGFYRKPRFDWNTLVKHSEGLIVTTACINGILSQDILKGKKEIAIKHADNFKELFGDDFYIELMRLKVEREDEVNEELINISRKLKIPIICTNDVHYLLKEDAFAHDVLLAIQTNKDYDDETKMRFPSDEFYFKSPDEMKELFKDLKEGINNTIEIAEKVEILPFEKKMKMPKIKIPESFKSPHEYLEHLVREGLKKKIKITEDVEKRLNYELSIIMNTNYSEYFLIIHDIVNEAKKRGIFVGPGRGSAASSLVVFALGITEVNPLEHNLLFERFLNPERISWPDIDVDFEDKRRGEVIDIIKQKYGENKVAQIISFSVLKAKAAIRDIGRVMKYDNSEIDKIAKQIESDNVEEAIESSEELKRLSRTREDINRLFNVAKKLEGVARHHSIHASGIVITPEDLLDMIPICTVNEKEGEDLKMEFKTQYDMESLEELGFVKIDILGLKTLTVMRETLNYIKDKIDINNLNKEDENVYRLLSEGDTLGVFQLEEAGARNILRQFKPRNFKDIVLILALIRPGPLQNINLESLVRKKNGEEDIEYPHPSLENILKETYGYPIFQEQAMLIAHNLCGFSWAKADEMRKAMGKKDPAIMMGLRDTFINGGKCKGIDENILGNIFSSIETFASYAFNKSHSTVYAELAYRTAYLKAYYTKEFLAANMTADMQNTDKLKRYILDAKNHNINVLPPDINKSEYEFIPNEDNSIRFGLGAIKNVGENAAYYILSERKKNGEFKNFDDFMRRIVGTKVNRRVVEFLIKAGCFDSFEKNRKELIFRLNKANDFRKNGMKGIFDSESTIKIEPPTDEEMKNYEIEAFEFYVFRHPMESYSYFINSVITPTGQLENFELERLVIAGGTITSAKSKRGREGGSYFEIIIEDMEGSFRVTISENKMEDIANKIVQGTNVVVKGNISSKGKQITIRANTILTMDEVPNKLNKAFILLDNSMKEEDVENVYKIFTRYQGNIPLYILFEDKLKIKTLTKIKFNRELLKEVKEIIGEGKLRYVF</sequence>
<evidence type="ECO:0000313" key="10">
    <source>
        <dbReference type="EMBL" id="HGW92116.1"/>
    </source>
</evidence>
<evidence type="ECO:0000256" key="5">
    <source>
        <dbReference type="ARBA" id="ARBA00022695"/>
    </source>
</evidence>
<evidence type="ECO:0000256" key="3">
    <source>
        <dbReference type="ARBA" id="ARBA00019114"/>
    </source>
</evidence>